<keyword evidence="1" id="KW-0805">Transcription regulation</keyword>
<dbReference type="EMBL" id="FOMX01000173">
    <property type="protein sequence ID" value="SFF51484.1"/>
    <property type="molecule type" value="Genomic_DNA"/>
</dbReference>
<dbReference type="Pfam" id="PF04542">
    <property type="entry name" value="Sigma70_r2"/>
    <property type="match status" value="1"/>
</dbReference>
<dbReference type="InterPro" id="IPR039425">
    <property type="entry name" value="RNA_pol_sigma-70-like"/>
</dbReference>
<keyword evidence="4" id="KW-0804">Transcription</keyword>
<evidence type="ECO:0000256" key="4">
    <source>
        <dbReference type="ARBA" id="ARBA00023163"/>
    </source>
</evidence>
<feature type="non-terminal residue" evidence="6">
    <location>
        <position position="98"/>
    </location>
</feature>
<proteinExistence type="predicted"/>
<evidence type="ECO:0000256" key="2">
    <source>
        <dbReference type="ARBA" id="ARBA00023082"/>
    </source>
</evidence>
<keyword evidence="3" id="KW-0238">DNA-binding</keyword>
<name>A0A1I2JAD5_9BACT</name>
<gene>
    <name evidence="6" type="ORF">SAMN02745121_09257</name>
</gene>
<dbReference type="GO" id="GO:0003677">
    <property type="term" value="F:DNA binding"/>
    <property type="evidence" value="ECO:0007669"/>
    <property type="project" value="UniProtKB-KW"/>
</dbReference>
<dbReference type="Proteomes" id="UP000199400">
    <property type="component" value="Unassembled WGS sequence"/>
</dbReference>
<dbReference type="InterPro" id="IPR007627">
    <property type="entry name" value="RNA_pol_sigma70_r2"/>
</dbReference>
<dbReference type="GO" id="GO:0006352">
    <property type="term" value="P:DNA-templated transcription initiation"/>
    <property type="evidence" value="ECO:0007669"/>
    <property type="project" value="InterPro"/>
</dbReference>
<evidence type="ECO:0000256" key="3">
    <source>
        <dbReference type="ARBA" id="ARBA00023125"/>
    </source>
</evidence>
<dbReference type="GO" id="GO:0016987">
    <property type="term" value="F:sigma factor activity"/>
    <property type="evidence" value="ECO:0007669"/>
    <property type="project" value="UniProtKB-KW"/>
</dbReference>
<dbReference type="SUPFAM" id="SSF88946">
    <property type="entry name" value="Sigma2 domain of RNA polymerase sigma factors"/>
    <property type="match status" value="1"/>
</dbReference>
<feature type="domain" description="RNA polymerase sigma-70 region 2" evidence="5">
    <location>
        <begin position="24"/>
        <end position="91"/>
    </location>
</feature>
<dbReference type="PANTHER" id="PTHR43133">
    <property type="entry name" value="RNA POLYMERASE ECF-TYPE SIGMA FACTO"/>
    <property type="match status" value="1"/>
</dbReference>
<evidence type="ECO:0000259" key="5">
    <source>
        <dbReference type="Pfam" id="PF04542"/>
    </source>
</evidence>
<dbReference type="STRING" id="54.SAMN02745121_09257"/>
<evidence type="ECO:0000256" key="1">
    <source>
        <dbReference type="ARBA" id="ARBA00023015"/>
    </source>
</evidence>
<sequence>MDEPSDSILLAAWCAGDRAAGSALFERHFRAVARFVRSKVAREAEVDDLVQSTFLACLEAGQRYRGEGSLRAYLLGIAYHKVQKHYAARRRGPVDVEH</sequence>
<dbReference type="Gene3D" id="1.10.1740.10">
    <property type="match status" value="1"/>
</dbReference>
<evidence type="ECO:0000313" key="6">
    <source>
        <dbReference type="EMBL" id="SFF51484.1"/>
    </source>
</evidence>
<keyword evidence="2" id="KW-0731">Sigma factor</keyword>
<dbReference type="PANTHER" id="PTHR43133:SF8">
    <property type="entry name" value="RNA POLYMERASE SIGMA FACTOR HI_1459-RELATED"/>
    <property type="match status" value="1"/>
</dbReference>
<keyword evidence="7" id="KW-1185">Reference proteome</keyword>
<dbReference type="InterPro" id="IPR013325">
    <property type="entry name" value="RNA_pol_sigma_r2"/>
</dbReference>
<dbReference type="AlphaFoldDB" id="A0A1I2JAD5"/>
<dbReference type="RefSeq" id="WP_143141623.1">
    <property type="nucleotide sequence ID" value="NZ_FOMX01000173.1"/>
</dbReference>
<protein>
    <submittedName>
        <fullName evidence="6">RNA polymerase sigma factor, sigma-70 family</fullName>
    </submittedName>
</protein>
<accession>A0A1I2JAD5</accession>
<evidence type="ECO:0000313" key="7">
    <source>
        <dbReference type="Proteomes" id="UP000199400"/>
    </source>
</evidence>
<reference evidence="7" key="1">
    <citation type="submission" date="2016-10" db="EMBL/GenBank/DDBJ databases">
        <authorList>
            <person name="Varghese N."/>
            <person name="Submissions S."/>
        </authorList>
    </citation>
    <scope>NUCLEOTIDE SEQUENCE [LARGE SCALE GENOMIC DNA]</scope>
    <source>
        <strain evidence="7">ATCC 25963</strain>
    </source>
</reference>
<organism evidence="6 7">
    <name type="scientific">Nannocystis exedens</name>
    <dbReference type="NCBI Taxonomy" id="54"/>
    <lineage>
        <taxon>Bacteria</taxon>
        <taxon>Pseudomonadati</taxon>
        <taxon>Myxococcota</taxon>
        <taxon>Polyangia</taxon>
        <taxon>Nannocystales</taxon>
        <taxon>Nannocystaceae</taxon>
        <taxon>Nannocystis</taxon>
    </lineage>
</organism>